<dbReference type="GO" id="GO:0089715">
    <property type="term" value="F:tRNA (L-threonylcarbamoyladenosine(37)-C2) methyltransferase activity"/>
    <property type="evidence" value="ECO:0007669"/>
    <property type="project" value="TreeGrafter"/>
</dbReference>
<comment type="similarity">
    <text evidence="2">Belongs to the tRNA methyltransferase O family.</text>
</comment>
<organism evidence="4 5">
    <name type="scientific">Candidatus Desulfatifera sulfidica</name>
    <dbReference type="NCBI Taxonomy" id="2841691"/>
    <lineage>
        <taxon>Bacteria</taxon>
        <taxon>Pseudomonadati</taxon>
        <taxon>Thermodesulfobacteriota</taxon>
        <taxon>Desulfobulbia</taxon>
        <taxon>Desulfobulbales</taxon>
        <taxon>Desulfobulbaceae</taxon>
        <taxon>Candidatus Desulfatifera</taxon>
    </lineage>
</organism>
<proteinExistence type="inferred from homology"/>
<dbReference type="InterPro" id="IPR041369">
    <property type="entry name" value="TrmO_C"/>
</dbReference>
<dbReference type="Pfam" id="PF01980">
    <property type="entry name" value="TrmO_N"/>
    <property type="match status" value="1"/>
</dbReference>
<dbReference type="InterPro" id="IPR036414">
    <property type="entry name" value="YaeB_N_sf"/>
</dbReference>
<evidence type="ECO:0000313" key="4">
    <source>
        <dbReference type="EMBL" id="MBC8208774.1"/>
    </source>
</evidence>
<dbReference type="InterPro" id="IPR023370">
    <property type="entry name" value="TrmO-like_N"/>
</dbReference>
<dbReference type="AlphaFoldDB" id="A0A8J6NB19"/>
<dbReference type="Gene3D" id="2.40.30.70">
    <property type="entry name" value="YaeB-like"/>
    <property type="match status" value="1"/>
</dbReference>
<name>A0A8J6NB19_9BACT</name>
<evidence type="ECO:0000256" key="1">
    <source>
        <dbReference type="ARBA" id="ARBA00022691"/>
    </source>
</evidence>
<dbReference type="InterPro" id="IPR023368">
    <property type="entry name" value="UPF0066_cons_site"/>
</dbReference>
<dbReference type="InterPro" id="IPR040372">
    <property type="entry name" value="YaeB-like"/>
</dbReference>
<dbReference type="Pfam" id="PF18389">
    <property type="entry name" value="TrmO_C"/>
    <property type="match status" value="1"/>
</dbReference>
<dbReference type="Proteomes" id="UP000599024">
    <property type="component" value="Unassembled WGS sequence"/>
</dbReference>
<dbReference type="CDD" id="cd09281">
    <property type="entry name" value="UPF0066"/>
    <property type="match status" value="1"/>
</dbReference>
<evidence type="ECO:0000259" key="3">
    <source>
        <dbReference type="PROSITE" id="PS51668"/>
    </source>
</evidence>
<dbReference type="Gene3D" id="3.30.2310.10">
    <property type="entry name" value="YaeB-like"/>
    <property type="match status" value="1"/>
</dbReference>
<dbReference type="PROSITE" id="PS51668">
    <property type="entry name" value="TSAA_2"/>
    <property type="match status" value="1"/>
</dbReference>
<dbReference type="InterPro" id="IPR036413">
    <property type="entry name" value="YaeB-like_sf"/>
</dbReference>
<dbReference type="PANTHER" id="PTHR12818:SF0">
    <property type="entry name" value="TRNA (ADENINE(37)-N6)-METHYLTRANSFERASE"/>
    <property type="match status" value="1"/>
</dbReference>
<protein>
    <submittedName>
        <fullName evidence="4">tRNA (N6-threonylcarbamoyladenosine(37)-N6)-methyltransferase TrmO</fullName>
    </submittedName>
</protein>
<dbReference type="EMBL" id="JACNLK010000053">
    <property type="protein sequence ID" value="MBC8208774.1"/>
    <property type="molecule type" value="Genomic_DNA"/>
</dbReference>
<evidence type="ECO:0000256" key="2">
    <source>
        <dbReference type="ARBA" id="ARBA00033753"/>
    </source>
</evidence>
<accession>A0A8J6NB19</accession>
<dbReference type="PROSITE" id="PS01318">
    <property type="entry name" value="TSAA_1"/>
    <property type="match status" value="1"/>
</dbReference>
<comment type="caution">
    <text evidence="4">The sequence shown here is derived from an EMBL/GenBank/DDBJ whole genome shotgun (WGS) entry which is preliminary data.</text>
</comment>
<evidence type="ECO:0000313" key="5">
    <source>
        <dbReference type="Proteomes" id="UP000599024"/>
    </source>
</evidence>
<dbReference type="SUPFAM" id="SSF118196">
    <property type="entry name" value="YaeB-like"/>
    <property type="match status" value="1"/>
</dbReference>
<dbReference type="PANTHER" id="PTHR12818">
    <property type="entry name" value="TRNA (ADENINE(37)-N6)-METHYLTRANSFERASE"/>
    <property type="match status" value="1"/>
</dbReference>
<sequence>MQNSVQIEIIGIVRSCYPEKFGIPRQPGLVKSSAGRLELCPGYDREEMVRGLEGFSHLWIQFLFHEAVEEGWRPTVRPPWLGGQKRVGVFASRSPHRPNFMGMSVVRLRGISVVDGRLGLNLAELDLLDGTPVLDFKPYLPYSDSLPEATSGFVRSDEAPQRLVEFTARAQQFCADYEQRTARPLATLIRETLAQDPRPASQRHHSRSYGMTLWDVNIRWQVGADEVFVVDEISGDHVRPPL</sequence>
<feature type="domain" description="TsaA-like" evidence="3">
    <location>
        <begin position="7"/>
        <end position="148"/>
    </location>
</feature>
<dbReference type="NCBIfam" id="TIGR00104">
    <property type="entry name" value="tRNA_TsaA"/>
    <property type="match status" value="1"/>
</dbReference>
<reference evidence="4 5" key="1">
    <citation type="submission" date="2020-08" db="EMBL/GenBank/DDBJ databases">
        <title>Bridging the membrane lipid divide: bacteria of the FCB group superphylum have the potential to synthesize archaeal ether lipids.</title>
        <authorList>
            <person name="Villanueva L."/>
            <person name="Von Meijenfeldt F.A.B."/>
            <person name="Westbye A.B."/>
            <person name="Yadav S."/>
            <person name="Hopmans E.C."/>
            <person name="Dutilh B.E."/>
            <person name="Sinninghe Damste J.S."/>
        </authorList>
    </citation>
    <scope>NUCLEOTIDE SEQUENCE [LARGE SCALE GENOMIC DNA]</scope>
    <source>
        <strain evidence="4">NIOZ-UU81</strain>
    </source>
</reference>
<keyword evidence="1" id="KW-0949">S-adenosyl-L-methionine</keyword>
<gene>
    <name evidence="4" type="primary">tsaA</name>
    <name evidence="4" type="ORF">H8E79_06370</name>
</gene>